<reference evidence="2 3" key="1">
    <citation type="submission" date="2019-06" db="EMBL/GenBank/DDBJ databases">
        <title>Wine fermentation using esterase from Monascus purpureus.</title>
        <authorList>
            <person name="Geng C."/>
            <person name="Zhang Y."/>
        </authorList>
    </citation>
    <scope>NUCLEOTIDE SEQUENCE [LARGE SCALE GENOMIC DNA]</scope>
    <source>
        <strain evidence="2">HQ1</strain>
    </source>
</reference>
<organism evidence="2 3">
    <name type="scientific">Monascus purpureus</name>
    <name type="common">Red mold</name>
    <name type="synonym">Monascus anka</name>
    <dbReference type="NCBI Taxonomy" id="5098"/>
    <lineage>
        <taxon>Eukaryota</taxon>
        <taxon>Fungi</taxon>
        <taxon>Dikarya</taxon>
        <taxon>Ascomycota</taxon>
        <taxon>Pezizomycotina</taxon>
        <taxon>Eurotiomycetes</taxon>
        <taxon>Eurotiomycetidae</taxon>
        <taxon>Eurotiales</taxon>
        <taxon>Aspergillaceae</taxon>
        <taxon>Monascus</taxon>
    </lineage>
</organism>
<proteinExistence type="predicted"/>
<accession>A0A507QWL4</accession>
<dbReference type="STRING" id="5098.A0A507QWL4"/>
<dbReference type="EMBL" id="VIFY01000071">
    <property type="protein sequence ID" value="TQB72019.1"/>
    <property type="molecule type" value="Genomic_DNA"/>
</dbReference>
<evidence type="ECO:0000313" key="2">
    <source>
        <dbReference type="EMBL" id="TQB72019.1"/>
    </source>
</evidence>
<sequence>MSRSYPKPLKPGSCTLRLALLPSLSPSQKTALVSSISTDIAATFIYIAKAAETGLLDSENTESLDTVIRMIKDTAISRRERLEEKVASYQRRLRRYRRKYKRRMRWVRMEFRNVVSRADLALKSRTSVGVSGSKRRGSTGEL</sequence>
<keyword evidence="1" id="KW-0175">Coiled coil</keyword>
<keyword evidence="3" id="KW-1185">Reference proteome</keyword>
<gene>
    <name evidence="2" type="ORF">MPDQ_007182</name>
</gene>
<feature type="coiled-coil region" evidence="1">
    <location>
        <begin position="72"/>
        <end position="99"/>
    </location>
</feature>
<evidence type="ECO:0000313" key="3">
    <source>
        <dbReference type="Proteomes" id="UP000319663"/>
    </source>
</evidence>
<dbReference type="AlphaFoldDB" id="A0A507QWL4"/>
<dbReference type="OrthoDB" id="4369471at2759"/>
<evidence type="ECO:0000256" key="1">
    <source>
        <dbReference type="SAM" id="Coils"/>
    </source>
</evidence>
<comment type="caution">
    <text evidence="2">The sequence shown here is derived from an EMBL/GenBank/DDBJ whole genome shotgun (WGS) entry which is preliminary data.</text>
</comment>
<dbReference type="Proteomes" id="UP000319663">
    <property type="component" value="Unassembled WGS sequence"/>
</dbReference>
<protein>
    <submittedName>
        <fullName evidence="2">Uncharacterized protein</fullName>
    </submittedName>
</protein>
<name>A0A507QWL4_MONPU</name>